<accession>A0AAV7QXT0</accession>
<dbReference type="GO" id="GO:0042127">
    <property type="term" value="P:regulation of cell population proliferation"/>
    <property type="evidence" value="ECO:0007669"/>
    <property type="project" value="TreeGrafter"/>
</dbReference>
<evidence type="ECO:0000259" key="4">
    <source>
        <dbReference type="PROSITE" id="PS50050"/>
    </source>
</evidence>
<dbReference type="SUPFAM" id="SSF57184">
    <property type="entry name" value="Growth factor receptor domain"/>
    <property type="match status" value="1"/>
</dbReference>
<dbReference type="InterPro" id="IPR009030">
    <property type="entry name" value="Growth_fac_rcpt_cys_sf"/>
</dbReference>
<dbReference type="Pfam" id="PF00020">
    <property type="entry name" value="TNFR_c6"/>
    <property type="match status" value="2"/>
</dbReference>
<feature type="disulfide bond" evidence="1">
    <location>
        <begin position="70"/>
        <end position="83"/>
    </location>
</feature>
<dbReference type="Proteomes" id="UP001066276">
    <property type="component" value="Chromosome 6"/>
</dbReference>
<keyword evidence="1" id="KW-1015">Disulfide bond</keyword>
<evidence type="ECO:0000256" key="1">
    <source>
        <dbReference type="PROSITE-ProRule" id="PRU00206"/>
    </source>
</evidence>
<comment type="caution">
    <text evidence="5">The sequence shown here is derived from an EMBL/GenBank/DDBJ whole genome shotgun (WGS) entry which is preliminary data.</text>
</comment>
<feature type="transmembrane region" description="Helical" evidence="2">
    <location>
        <begin position="182"/>
        <end position="209"/>
    </location>
</feature>
<keyword evidence="2" id="KW-1133">Transmembrane helix</keyword>
<feature type="repeat" description="TNFR-Cys" evidence="1">
    <location>
        <begin position="50"/>
        <end position="91"/>
    </location>
</feature>
<evidence type="ECO:0000313" key="5">
    <source>
        <dbReference type="EMBL" id="KAJ1144056.1"/>
    </source>
</evidence>
<evidence type="ECO:0000256" key="3">
    <source>
        <dbReference type="SAM" id="SignalP"/>
    </source>
</evidence>
<evidence type="ECO:0000256" key="2">
    <source>
        <dbReference type="SAM" id="Phobius"/>
    </source>
</evidence>
<protein>
    <recommendedName>
        <fullName evidence="4">TNFR-Cys domain-containing protein</fullName>
    </recommendedName>
</protein>
<feature type="domain" description="TNFR-Cys" evidence="4">
    <location>
        <begin position="50"/>
        <end position="91"/>
    </location>
</feature>
<feature type="disulfide bond" evidence="1">
    <location>
        <begin position="73"/>
        <end position="91"/>
    </location>
</feature>
<dbReference type="Gene3D" id="2.10.50.10">
    <property type="entry name" value="Tumor Necrosis Factor Receptor, subunit A, domain 2"/>
    <property type="match status" value="2"/>
</dbReference>
<dbReference type="PROSITE" id="PS00652">
    <property type="entry name" value="TNFR_NGFR_1"/>
    <property type="match status" value="1"/>
</dbReference>
<dbReference type="PANTHER" id="PTHR47139:SF1">
    <property type="entry name" value="TUMOR NECROSIS FACTOR RECEPTOR SUPERFAMILY MEMBER 9"/>
    <property type="match status" value="1"/>
</dbReference>
<name>A0AAV7QXT0_PLEWA</name>
<feature type="signal peptide" evidence="3">
    <location>
        <begin position="1"/>
        <end position="23"/>
    </location>
</feature>
<keyword evidence="2" id="KW-0472">Membrane</keyword>
<comment type="caution">
    <text evidence="1">Lacks conserved residue(s) required for the propagation of feature annotation.</text>
</comment>
<reference evidence="5" key="1">
    <citation type="journal article" date="2022" name="bioRxiv">
        <title>Sequencing and chromosome-scale assembly of the giantPleurodeles waltlgenome.</title>
        <authorList>
            <person name="Brown T."/>
            <person name="Elewa A."/>
            <person name="Iarovenko S."/>
            <person name="Subramanian E."/>
            <person name="Araus A.J."/>
            <person name="Petzold A."/>
            <person name="Susuki M."/>
            <person name="Suzuki K.-i.T."/>
            <person name="Hayashi T."/>
            <person name="Toyoda A."/>
            <person name="Oliveira C."/>
            <person name="Osipova E."/>
            <person name="Leigh N.D."/>
            <person name="Simon A."/>
            <person name="Yun M.H."/>
        </authorList>
    </citation>
    <scope>NUCLEOTIDE SEQUENCE</scope>
    <source>
        <strain evidence="5">20211129_DDA</strain>
        <tissue evidence="5">Liver</tissue>
    </source>
</reference>
<dbReference type="PROSITE" id="PS50050">
    <property type="entry name" value="TNFR_NGFR_2"/>
    <property type="match status" value="1"/>
</dbReference>
<gene>
    <name evidence="5" type="ORF">NDU88_010358</name>
</gene>
<dbReference type="EMBL" id="JANPWB010000010">
    <property type="protein sequence ID" value="KAJ1144056.1"/>
    <property type="molecule type" value="Genomic_DNA"/>
</dbReference>
<dbReference type="PANTHER" id="PTHR47139">
    <property type="entry name" value="TUMOR NECROSIS FACTOR RECEPTOR SUPERFAMILY MEMBER 9"/>
    <property type="match status" value="1"/>
</dbReference>
<dbReference type="InterPro" id="IPR001368">
    <property type="entry name" value="TNFR/NGFR_Cys_rich_reg"/>
</dbReference>
<keyword evidence="2" id="KW-0812">Transmembrane</keyword>
<dbReference type="SMART" id="SM00208">
    <property type="entry name" value="TNFR"/>
    <property type="match status" value="2"/>
</dbReference>
<evidence type="ECO:0000313" key="6">
    <source>
        <dbReference type="Proteomes" id="UP001066276"/>
    </source>
</evidence>
<sequence>MDSSGEIKFVVLLLLALGPGCIAKPGCQGKADVTCPVGTFFSPGSCKCEYCPENTFSNKAGMRPSTCSRCKLCEGIFQYKERCSRTQDALCECKNGFRCGGVGCDYCHKNCEQGEEPAENGCQKCPPETFNNKTNGFCRPWTNCLSKGLEVLVNGSTRSDTMCATPVVTVSPVAGVSEEKGITYHIIIAGSVFFFMCVVCPFIVMVAWVKKKVKNGFKQIPAQIVKTAEAEDGCSCHYPEEEVGGPVTQDP</sequence>
<organism evidence="5 6">
    <name type="scientific">Pleurodeles waltl</name>
    <name type="common">Iberian ribbed newt</name>
    <dbReference type="NCBI Taxonomy" id="8319"/>
    <lineage>
        <taxon>Eukaryota</taxon>
        <taxon>Metazoa</taxon>
        <taxon>Chordata</taxon>
        <taxon>Craniata</taxon>
        <taxon>Vertebrata</taxon>
        <taxon>Euteleostomi</taxon>
        <taxon>Amphibia</taxon>
        <taxon>Batrachia</taxon>
        <taxon>Caudata</taxon>
        <taxon>Salamandroidea</taxon>
        <taxon>Salamandridae</taxon>
        <taxon>Pleurodelinae</taxon>
        <taxon>Pleurodeles</taxon>
    </lineage>
</organism>
<keyword evidence="3" id="KW-0732">Signal</keyword>
<proteinExistence type="predicted"/>
<feature type="chain" id="PRO_5043764947" description="TNFR-Cys domain-containing protein" evidence="3">
    <location>
        <begin position="24"/>
        <end position="251"/>
    </location>
</feature>
<keyword evidence="6" id="KW-1185">Reference proteome</keyword>
<dbReference type="AlphaFoldDB" id="A0AAV7QXT0"/>
<dbReference type="GO" id="GO:0038023">
    <property type="term" value="F:signaling receptor activity"/>
    <property type="evidence" value="ECO:0007669"/>
    <property type="project" value="TreeGrafter"/>
</dbReference>